<dbReference type="SUPFAM" id="SSF53720">
    <property type="entry name" value="ALDH-like"/>
    <property type="match status" value="1"/>
</dbReference>
<accession>A0A1Y1Z3S8</accession>
<evidence type="ECO:0000256" key="1">
    <source>
        <dbReference type="ARBA" id="ARBA00009986"/>
    </source>
</evidence>
<dbReference type="InterPro" id="IPR029510">
    <property type="entry name" value="Ald_DH_CS_GLU"/>
</dbReference>
<keyword evidence="2 5" id="KW-0560">Oxidoreductase</keyword>
<dbReference type="PANTHER" id="PTHR43720:SF2">
    <property type="entry name" value="2-AMINOMUCONIC SEMIALDEHYDE DEHYDROGENASE"/>
    <property type="match status" value="1"/>
</dbReference>
<dbReference type="STRING" id="1314790.A0A1Y1Z3S8"/>
<protein>
    <submittedName>
        <fullName evidence="7">Aldehyde dehydrogenase family 8 member A1</fullName>
    </submittedName>
</protein>
<dbReference type="InterPro" id="IPR016160">
    <property type="entry name" value="Ald_DH_CS_CYS"/>
</dbReference>
<evidence type="ECO:0000256" key="3">
    <source>
        <dbReference type="ARBA" id="ARBA00023027"/>
    </source>
</evidence>
<dbReference type="InterPro" id="IPR016162">
    <property type="entry name" value="Ald_DH_N"/>
</dbReference>
<keyword evidence="8" id="KW-1185">Reference proteome</keyword>
<dbReference type="InterPro" id="IPR016161">
    <property type="entry name" value="Ald_DH/histidinol_DH"/>
</dbReference>
<evidence type="ECO:0000313" key="8">
    <source>
        <dbReference type="Proteomes" id="UP000193498"/>
    </source>
</evidence>
<name>A0A1Y1Z3S8_9FUNG</name>
<evidence type="ECO:0000256" key="2">
    <source>
        <dbReference type="ARBA" id="ARBA00023002"/>
    </source>
</evidence>
<dbReference type="FunFam" id="3.40.309.10:FF:000012">
    <property type="entry name" value="Betaine aldehyde dehydrogenase"/>
    <property type="match status" value="1"/>
</dbReference>
<dbReference type="PANTHER" id="PTHR43720">
    <property type="entry name" value="2-AMINOMUCONIC SEMIALDEHYDE DEHYDROGENASE"/>
    <property type="match status" value="1"/>
</dbReference>
<keyword evidence="3" id="KW-0520">NAD</keyword>
<dbReference type="InterPro" id="IPR016163">
    <property type="entry name" value="Ald_DH_C"/>
</dbReference>
<comment type="similarity">
    <text evidence="1 5">Belongs to the aldehyde dehydrogenase family.</text>
</comment>
<feature type="domain" description="Aldehyde dehydrogenase" evidence="6">
    <location>
        <begin position="24"/>
        <end position="484"/>
    </location>
</feature>
<organism evidence="7 8">
    <name type="scientific">Basidiobolus meristosporus CBS 931.73</name>
    <dbReference type="NCBI Taxonomy" id="1314790"/>
    <lineage>
        <taxon>Eukaryota</taxon>
        <taxon>Fungi</taxon>
        <taxon>Fungi incertae sedis</taxon>
        <taxon>Zoopagomycota</taxon>
        <taxon>Entomophthoromycotina</taxon>
        <taxon>Basidiobolomycetes</taxon>
        <taxon>Basidiobolales</taxon>
        <taxon>Basidiobolaceae</taxon>
        <taxon>Basidiobolus</taxon>
    </lineage>
</organism>
<reference evidence="7 8" key="1">
    <citation type="submission" date="2016-07" db="EMBL/GenBank/DDBJ databases">
        <title>Pervasive Adenine N6-methylation of Active Genes in Fungi.</title>
        <authorList>
            <consortium name="DOE Joint Genome Institute"/>
            <person name="Mondo S.J."/>
            <person name="Dannebaum R.O."/>
            <person name="Kuo R.C."/>
            <person name="Labutti K."/>
            <person name="Haridas S."/>
            <person name="Kuo A."/>
            <person name="Salamov A."/>
            <person name="Ahrendt S.R."/>
            <person name="Lipzen A."/>
            <person name="Sullivan W."/>
            <person name="Andreopoulos W.B."/>
            <person name="Clum A."/>
            <person name="Lindquist E."/>
            <person name="Daum C."/>
            <person name="Ramamoorthy G.K."/>
            <person name="Gryganskyi A."/>
            <person name="Culley D."/>
            <person name="Magnuson J.K."/>
            <person name="James T.Y."/>
            <person name="O'Malley M.A."/>
            <person name="Stajich J.E."/>
            <person name="Spatafora J.W."/>
            <person name="Visel A."/>
            <person name="Grigoriev I.V."/>
        </authorList>
    </citation>
    <scope>NUCLEOTIDE SEQUENCE [LARGE SCALE GENOMIC DNA]</scope>
    <source>
        <strain evidence="7 8">CBS 931.73</strain>
    </source>
</reference>
<evidence type="ECO:0000313" key="7">
    <source>
        <dbReference type="EMBL" id="ORY04913.1"/>
    </source>
</evidence>
<dbReference type="AlphaFoldDB" id="A0A1Y1Z3S8"/>
<sequence length="488" mass="53312">MVLDNSFRINNFINGQYVAPRLGEYIDNFNPSTGEVYSYVANSSEEDVNAAVAAASDAFPIWSSRPRQERSQILLRIADLLEAKAELFGAAESKDQGKPVAMAVHNDVPKSAAMFRYFASLITHTKETVSLMDGVSLSYTQRMPAGVCALVSPWNFPLYLLVWKIAPCLAAGCTAVCKPSEFTSVTAHMLCEVMQEAGLPDGVCNMVFGTGSRTGSVLIEHPDVAAISFTGGCETGRKINDAAGRGFKKASLELGGKNANIVFADVNLQSCVPVSVKSAFLNQGEICLCNSRMFVHRSIYDEFLKLFIEETQRLVVGDPSKKDTFMGPVVNKAQYDKIIYYIKLAEEEGGKIECGGIEKPETIQGTELEGGYFIKPTVITGLSPQSRVMQEEIFGPVVAICPFDEEEEVIKLANGTRYGLSASVWSLNGQRARRVAEKLRTGNVWINTWMVRDMAMPFGGIKASGLGREGGEHAINFFTDYKSIMLAN</sequence>
<evidence type="ECO:0000256" key="5">
    <source>
        <dbReference type="RuleBase" id="RU003345"/>
    </source>
</evidence>
<dbReference type="InterPro" id="IPR015590">
    <property type="entry name" value="Aldehyde_DH_dom"/>
</dbReference>
<dbReference type="InParanoid" id="A0A1Y1Z3S8"/>
<dbReference type="OrthoDB" id="310895at2759"/>
<dbReference type="PROSITE" id="PS00070">
    <property type="entry name" value="ALDEHYDE_DEHYDR_CYS"/>
    <property type="match status" value="1"/>
</dbReference>
<dbReference type="Proteomes" id="UP000193498">
    <property type="component" value="Unassembled WGS sequence"/>
</dbReference>
<dbReference type="Gene3D" id="3.40.309.10">
    <property type="entry name" value="Aldehyde Dehydrogenase, Chain A, domain 2"/>
    <property type="match status" value="1"/>
</dbReference>
<dbReference type="GO" id="GO:0016620">
    <property type="term" value="F:oxidoreductase activity, acting on the aldehyde or oxo group of donors, NAD or NADP as acceptor"/>
    <property type="evidence" value="ECO:0007669"/>
    <property type="project" value="InterPro"/>
</dbReference>
<evidence type="ECO:0000256" key="4">
    <source>
        <dbReference type="PROSITE-ProRule" id="PRU10007"/>
    </source>
</evidence>
<feature type="active site" evidence="4">
    <location>
        <position position="253"/>
    </location>
</feature>
<dbReference type="Pfam" id="PF00171">
    <property type="entry name" value="Aldedh"/>
    <property type="match status" value="1"/>
</dbReference>
<comment type="caution">
    <text evidence="7">The sequence shown here is derived from an EMBL/GenBank/DDBJ whole genome shotgun (WGS) entry which is preliminary data.</text>
</comment>
<evidence type="ECO:0000259" key="6">
    <source>
        <dbReference type="Pfam" id="PF00171"/>
    </source>
</evidence>
<proteinExistence type="inferred from homology"/>
<dbReference type="FunFam" id="3.40.605.10:FF:000001">
    <property type="entry name" value="Aldehyde dehydrogenase 1"/>
    <property type="match status" value="1"/>
</dbReference>
<dbReference type="PROSITE" id="PS00687">
    <property type="entry name" value="ALDEHYDE_DEHYDR_GLU"/>
    <property type="match status" value="1"/>
</dbReference>
<dbReference type="CDD" id="cd07093">
    <property type="entry name" value="ALDH_F8_HMSADH"/>
    <property type="match status" value="1"/>
</dbReference>
<dbReference type="Gene3D" id="3.40.605.10">
    <property type="entry name" value="Aldehyde Dehydrogenase, Chain A, domain 1"/>
    <property type="match status" value="1"/>
</dbReference>
<dbReference type="EMBL" id="MCFE01000030">
    <property type="protein sequence ID" value="ORY04913.1"/>
    <property type="molecule type" value="Genomic_DNA"/>
</dbReference>
<gene>
    <name evidence="7" type="ORF">K493DRAFT_333737</name>
</gene>